<dbReference type="RefSeq" id="WP_033059761.1">
    <property type="nucleotide sequence ID" value="NZ_CP009225.1"/>
</dbReference>
<sequence length="384" mass="43728">MDGNKKEDRHVSQSIVANIQLGLPATVSKLSSKMRFIDKTAPMLKEAGIIRNIELIKPLNIRACGIATSSRTTNALGGILYVAGAVRQDVLIENGTIYKTRQESTVELDEIDDLDIQKKLKYINIINTYKLLYELMEDTEKPELVMVDTPLLLERADAPLDDRVDVKKIYDRCKTAIKDFWMKHKENIYPYKENGVKVVSIGNKRFGAVIFALTEDKIQFIPDNINKNMVGKITDEKYMNKLKNVGIKRLLHGVLVKCTRTAAFQFDGINKDSRLEPEELSHLGLMGMHIKAGNSTPPLLIEMLGTINDWSTDMLDELAAQVMTLITFDQSKAKPLPLWYAEYALRPIEVRPGVLEYYKAEAKQMLREQELENVWKEGFDVFEE</sequence>
<proteinExistence type="predicted"/>
<accession>A0A7U4JPB2</accession>
<dbReference type="Proteomes" id="UP000033052">
    <property type="component" value="Chromosome"/>
</dbReference>
<name>A0A7U4JPB2_CLOSG</name>
<dbReference type="EMBL" id="CP009225">
    <property type="protein sequence ID" value="AKC62815.1"/>
    <property type="molecule type" value="Genomic_DNA"/>
</dbReference>
<evidence type="ECO:0008006" key="3">
    <source>
        <dbReference type="Google" id="ProtNLM"/>
    </source>
</evidence>
<evidence type="ECO:0000313" key="1">
    <source>
        <dbReference type="EMBL" id="AKC62815.1"/>
    </source>
</evidence>
<reference evidence="1 2" key="1">
    <citation type="journal article" date="2015" name="PLoS ONE">
        <title>A universal mariner transposon system for forward genetic studies in the genus clostridium.</title>
        <authorList>
            <person name="Zhang Y."/>
            <person name="Grosse-Honebrink A."/>
            <person name="Minton N.P."/>
        </authorList>
    </citation>
    <scope>NUCLEOTIDE SEQUENCE [LARGE SCALE GENOMIC DNA]</scope>
    <source>
        <strain evidence="1 2">NCIMB 10696</strain>
    </source>
</reference>
<dbReference type="KEGG" id="cld:CLSPO_c20950"/>
<dbReference type="AlphaFoldDB" id="A0A7U4JPB2"/>
<organism evidence="1 2">
    <name type="scientific">Clostridium sporogenes</name>
    <dbReference type="NCBI Taxonomy" id="1509"/>
    <lineage>
        <taxon>Bacteria</taxon>
        <taxon>Bacillati</taxon>
        <taxon>Bacillota</taxon>
        <taxon>Clostridia</taxon>
        <taxon>Eubacteriales</taxon>
        <taxon>Clostridiaceae</taxon>
        <taxon>Clostridium</taxon>
    </lineage>
</organism>
<evidence type="ECO:0000313" key="2">
    <source>
        <dbReference type="Proteomes" id="UP000033052"/>
    </source>
</evidence>
<gene>
    <name evidence="1" type="ORF">CLSPO_c20950</name>
</gene>
<dbReference type="GeneID" id="92938792"/>
<protein>
    <recommendedName>
        <fullName evidence="3">NurA domain-containing protein</fullName>
    </recommendedName>
</protein>